<feature type="compositionally biased region" description="Low complexity" evidence="1">
    <location>
        <begin position="465"/>
        <end position="481"/>
    </location>
</feature>
<dbReference type="InterPro" id="IPR051425">
    <property type="entry name" value="Formin_Homology"/>
</dbReference>
<feature type="transmembrane region" description="Helical" evidence="2">
    <location>
        <begin position="680"/>
        <end position="704"/>
    </location>
</feature>
<keyword evidence="2" id="KW-0472">Membrane</keyword>
<feature type="region of interest" description="Disordered" evidence="1">
    <location>
        <begin position="463"/>
        <end position="496"/>
    </location>
</feature>
<dbReference type="AlphaFoldDB" id="A0A8W7PRN7"/>
<evidence type="ECO:0000256" key="1">
    <source>
        <dbReference type="SAM" id="MobiDB-lite"/>
    </source>
</evidence>
<reference evidence="3" key="1">
    <citation type="submission" date="2022-08" db="UniProtKB">
        <authorList>
            <consortium name="EnsemblMetazoa"/>
        </authorList>
    </citation>
    <scope>IDENTIFICATION</scope>
</reference>
<dbReference type="Proteomes" id="UP000075882">
    <property type="component" value="Unassembled WGS sequence"/>
</dbReference>
<evidence type="ECO:0000313" key="3">
    <source>
        <dbReference type="EnsemblMetazoa" id="ACOM036475-PA.1"/>
    </source>
</evidence>
<accession>A0A8W7PRN7</accession>
<dbReference type="PANTHER" id="PTHR45725">
    <property type="entry name" value="FORMIN HOMOLOGY 2 FAMILY MEMBER"/>
    <property type="match status" value="1"/>
</dbReference>
<feature type="region of interest" description="Disordered" evidence="1">
    <location>
        <begin position="373"/>
        <end position="404"/>
    </location>
</feature>
<dbReference type="EnsemblMetazoa" id="ACOM036475-RA">
    <property type="protein sequence ID" value="ACOM036475-PA.1"/>
    <property type="gene ID" value="ACOM036475"/>
</dbReference>
<protein>
    <submittedName>
        <fullName evidence="3">Uncharacterized protein</fullName>
    </submittedName>
</protein>
<name>A0A8W7PRN7_ANOCL</name>
<evidence type="ECO:0000256" key="2">
    <source>
        <dbReference type="SAM" id="Phobius"/>
    </source>
</evidence>
<proteinExistence type="predicted"/>
<feature type="transmembrane region" description="Helical" evidence="2">
    <location>
        <begin position="724"/>
        <end position="741"/>
    </location>
</feature>
<feature type="compositionally biased region" description="Low complexity" evidence="1">
    <location>
        <begin position="373"/>
        <end position="382"/>
    </location>
</feature>
<dbReference type="PANTHER" id="PTHR45725:SF10">
    <property type="entry name" value="FH2 DOMAIN-CONTAINING PROTEIN"/>
    <property type="match status" value="1"/>
</dbReference>
<sequence length="809" mass="83722">MTSDFWLTSLEETLSPTASPLPLLDTLPDPFDDSRPPPLPLPFWNVIFSGMRCCFRFSPREPPPLPLPPFSTVVFIDTVYSSLELRVDLLPARPLPPPEWAVPAASQPSFPLPAVLWLLLLPPVPPSCAPPSAEDDGFCSARRCFLFVGRPYPSSDSSSGGVVVVVDAASLPEAGGGEGDPLLVPCLSTVSGDDDDLLLLSFRSATADRAAAAFSPFEAVRNRDSAVSASEGAAAAAPPSLAGFSSFESSTTAGGGPPSALIGSISSSHFFGTMAASSFSSDDPPSFLLVRAIVIAGRFSPPSASSAGTGAVVIAHRFAFGIVLRIVTNLVAPEASLHDFAQLRVLLDAEIVLQEGRLTHSFTLCSDTPSLTSSPGLSDGSLPLPPALPPPIPTTLPSSTSSPAVPLAPAITPPPLTPPKLLTVVPSLCSGSQATPPSTVATVVSMVSGASTETAAVELSCSVPSTANDSSDSAGSSLISTVPPPPPTDLPRAGGASSSRAVLFRCRILRRNVPFSTIGDAAPPPAALRSLNASAILSSILLRDSSSRFISATVCSAPSSVRTEPDRRRSIDALSGDLLLLPAASCCFSTALRFATGLSELRGLPLRRLGVVVAVTSSSFSFEATSTSFTVAAAPRVPVDLAAVTSWRRASTFRPNIGLPMIFLPLRLSRPARFRVTTRFFLLWAVAAGLELVVVAVVVAVAAARRAPIAGDFVRSFDAPPGPAVVVVVVVVVVVSSLAAGDSLPAESSRSSALPPRVVRDGVVVVAIDSIPANSSTAPSSAPPAPPCWSNCRIYHDDPMEFYYPLVIA</sequence>
<feature type="compositionally biased region" description="Pro residues" evidence="1">
    <location>
        <begin position="383"/>
        <end position="394"/>
    </location>
</feature>
<organism evidence="3">
    <name type="scientific">Anopheles coluzzii</name>
    <name type="common">African malaria mosquito</name>
    <dbReference type="NCBI Taxonomy" id="1518534"/>
    <lineage>
        <taxon>Eukaryota</taxon>
        <taxon>Metazoa</taxon>
        <taxon>Ecdysozoa</taxon>
        <taxon>Arthropoda</taxon>
        <taxon>Hexapoda</taxon>
        <taxon>Insecta</taxon>
        <taxon>Pterygota</taxon>
        <taxon>Neoptera</taxon>
        <taxon>Endopterygota</taxon>
        <taxon>Diptera</taxon>
        <taxon>Nematocera</taxon>
        <taxon>Culicoidea</taxon>
        <taxon>Culicidae</taxon>
        <taxon>Anophelinae</taxon>
        <taxon>Anopheles</taxon>
    </lineage>
</organism>
<keyword evidence="2" id="KW-1133">Transmembrane helix</keyword>
<feature type="compositionally biased region" description="Low complexity" evidence="1">
    <location>
        <begin position="395"/>
        <end position="404"/>
    </location>
</feature>
<keyword evidence="2" id="KW-0812">Transmembrane</keyword>